<evidence type="ECO:0000256" key="15">
    <source>
        <dbReference type="RuleBase" id="RU003431"/>
    </source>
</evidence>
<dbReference type="Pfam" id="PF07714">
    <property type="entry name" value="PK_Tyr_Ser-Thr"/>
    <property type="match status" value="1"/>
</dbReference>
<dbReference type="InterPro" id="IPR001054">
    <property type="entry name" value="A/G_cyclase"/>
</dbReference>
<evidence type="ECO:0000256" key="2">
    <source>
        <dbReference type="ARBA" id="ARBA00004479"/>
    </source>
</evidence>
<dbReference type="Gene3D" id="3.30.70.1230">
    <property type="entry name" value="Nucleotide cyclase"/>
    <property type="match status" value="1"/>
</dbReference>
<evidence type="ECO:0000256" key="11">
    <source>
        <dbReference type="ARBA" id="ARBA00023180"/>
    </source>
</evidence>
<feature type="domain" description="Guanylate cyclase" evidence="19">
    <location>
        <begin position="892"/>
        <end position="1022"/>
    </location>
</feature>
<comment type="subcellular location">
    <subcellularLocation>
        <location evidence="2">Membrane</location>
        <topology evidence="2">Single-pass type I membrane protein</topology>
    </subcellularLocation>
</comment>
<comment type="similarity">
    <text evidence="14">Belongs to the adenylyl cyclase class-4/guanylyl cyclase family.</text>
</comment>
<dbReference type="InterPro" id="IPR001170">
    <property type="entry name" value="ANPR/GUC"/>
</dbReference>
<dbReference type="SUPFAM" id="SSF53822">
    <property type="entry name" value="Periplasmic binding protein-like I"/>
    <property type="match status" value="1"/>
</dbReference>
<comment type="caution">
    <text evidence="20">The sequence shown here is derived from an EMBL/GenBank/DDBJ whole genome shotgun (WGS) entry which is preliminary data.</text>
</comment>
<dbReference type="InterPro" id="IPR000719">
    <property type="entry name" value="Prot_kinase_dom"/>
</dbReference>
<evidence type="ECO:0000256" key="13">
    <source>
        <dbReference type="ARBA" id="ARBA00023293"/>
    </source>
</evidence>
<dbReference type="SUPFAM" id="SSF56112">
    <property type="entry name" value="Protein kinase-like (PK-like)"/>
    <property type="match status" value="1"/>
</dbReference>
<gene>
    <name evidence="20" type="primary">Acey_s0106.g3768</name>
    <name evidence="20" type="ORF">Y032_0106g3768</name>
</gene>
<organism evidence="20 21">
    <name type="scientific">Ancylostoma ceylanicum</name>
    <dbReference type="NCBI Taxonomy" id="53326"/>
    <lineage>
        <taxon>Eukaryota</taxon>
        <taxon>Metazoa</taxon>
        <taxon>Ecdysozoa</taxon>
        <taxon>Nematoda</taxon>
        <taxon>Chromadorea</taxon>
        <taxon>Rhabditida</taxon>
        <taxon>Rhabditina</taxon>
        <taxon>Rhabditomorpha</taxon>
        <taxon>Strongyloidea</taxon>
        <taxon>Ancylostomatidae</taxon>
        <taxon>Ancylostomatinae</taxon>
        <taxon>Ancylostoma</taxon>
    </lineage>
</organism>
<keyword evidence="5 17" id="KW-0732">Signal</keyword>
<evidence type="ECO:0000256" key="3">
    <source>
        <dbReference type="ARBA" id="ARBA00012202"/>
    </source>
</evidence>
<dbReference type="Pfam" id="PF01094">
    <property type="entry name" value="ANF_receptor"/>
    <property type="match status" value="1"/>
</dbReference>
<dbReference type="InterPro" id="IPR011009">
    <property type="entry name" value="Kinase-like_dom_sf"/>
</dbReference>
<dbReference type="PROSITE" id="PS00452">
    <property type="entry name" value="GUANYLATE_CYCLASE_1"/>
    <property type="match status" value="1"/>
</dbReference>
<dbReference type="GO" id="GO:0035556">
    <property type="term" value="P:intracellular signal transduction"/>
    <property type="evidence" value="ECO:0007669"/>
    <property type="project" value="InterPro"/>
</dbReference>
<evidence type="ECO:0000259" key="19">
    <source>
        <dbReference type="PROSITE" id="PS50125"/>
    </source>
</evidence>
<dbReference type="InterPro" id="IPR018297">
    <property type="entry name" value="A/G_cyclase_CS"/>
</dbReference>
<dbReference type="SUPFAM" id="SSF55073">
    <property type="entry name" value="Nucleotide cyclase"/>
    <property type="match status" value="1"/>
</dbReference>
<dbReference type="GO" id="GO:0005524">
    <property type="term" value="F:ATP binding"/>
    <property type="evidence" value="ECO:0007669"/>
    <property type="project" value="InterPro"/>
</dbReference>
<dbReference type="GO" id="GO:0001653">
    <property type="term" value="F:peptide receptor activity"/>
    <property type="evidence" value="ECO:0007669"/>
    <property type="project" value="TreeGrafter"/>
</dbReference>
<evidence type="ECO:0000259" key="18">
    <source>
        <dbReference type="PROSITE" id="PS50011"/>
    </source>
</evidence>
<proteinExistence type="inferred from homology"/>
<dbReference type="PANTHER" id="PTHR11920">
    <property type="entry name" value="GUANYLYL CYCLASE"/>
    <property type="match status" value="1"/>
</dbReference>
<keyword evidence="9 16" id="KW-0472">Membrane</keyword>
<evidence type="ECO:0000256" key="6">
    <source>
        <dbReference type="ARBA" id="ARBA00022741"/>
    </source>
</evidence>
<evidence type="ECO:0000256" key="9">
    <source>
        <dbReference type="ARBA" id="ARBA00023136"/>
    </source>
</evidence>
<dbReference type="PANTHER" id="PTHR11920:SF493">
    <property type="entry name" value="RECEPTOR-TYPE GUANYLATE CYCLASE GCY-22"/>
    <property type="match status" value="1"/>
</dbReference>
<evidence type="ECO:0000256" key="10">
    <source>
        <dbReference type="ARBA" id="ARBA00023170"/>
    </source>
</evidence>
<dbReference type="PROSITE" id="PS50011">
    <property type="entry name" value="PROTEIN_KINASE_DOM"/>
    <property type="match status" value="1"/>
</dbReference>
<evidence type="ECO:0000256" key="4">
    <source>
        <dbReference type="ARBA" id="ARBA00022692"/>
    </source>
</evidence>
<evidence type="ECO:0000256" key="5">
    <source>
        <dbReference type="ARBA" id="ARBA00022729"/>
    </source>
</evidence>
<dbReference type="AlphaFoldDB" id="A0A016TFW5"/>
<dbReference type="GO" id="GO:0004672">
    <property type="term" value="F:protein kinase activity"/>
    <property type="evidence" value="ECO:0007669"/>
    <property type="project" value="InterPro"/>
</dbReference>
<dbReference type="PROSITE" id="PS50125">
    <property type="entry name" value="GUANYLATE_CYCLASE_2"/>
    <property type="match status" value="1"/>
</dbReference>
<sequence>MNFILFLTFFLVTQDGFCKILNVGLLCAYNNTEITPFVGWKQTAGAVGVAWDKIQADGLLPSYNVLNLTWVMGECVESTDAGAVIAWAQTGGDVVLGPACSASALVSGTVGKYFNFPIIVWAPTYASDLLDTYEYPTAISSTFSSINQAQVLLQILGRYQWSEIALIYYASRSSLIPRCSLVMTDLEDLTNGILNLTITYRRQLLSYNNDTFRSALKSIRDVSRITIACFESDEARRNFLVAIAEAGMDTEEYMWIMIESRKAGFANIWRDTKPTPDGKDAIALRAARRIFVIDVEPLNSTAEFIADVKQKMTEPPYNCNDCTDIDPTVSQVGELADAMLLYAVALNKSLASGIAKPTGTDLARFAMGTFEGFTGTVIINQNLSRDPVFYVWGLNTSDQEVVLMKITGALSVEGVVISEMQPPSVIWVNHGGSPPLNRPHCGFDGKACPPSFVEQYLAVTLASIAVGLVLIAIIAAAVIYIMRTKRKEQERLNLLWQIPFISLQKPNQKSGATSSRSLQSSMSTSTKLTIDSKRDTTSHSFFTLGNDSIVARKHKVRTLMNKNDCAALRKMRSTDHDNLCRFIGLCMDSPELLSLWRYCARGSLKDVIEKGSLQMDWFFKYSLIRDISEGIYFLHHSQFGAHGWISSSTCLVDERWQVKITYYGLDTIKALEIKEPKRLVWAAPEHIRDPMMPPTKEGDIYSFAIVCSEIVTKRAPWDLDNQDYDLDELIYKVKRGGRAPIRPSLDTDDEHNASLSLLIRDCWSEEPEQRPSCDQVRTLIKGFNQNKSSNLMDHVFNVLEQYASNLEEEVQARMKELTEEKKKSDILLYRMLPNYTHQEPTKYPAKYCLHYFSVFYLIAPEDCIEQNGCVTRVAEKLKLGQSVEPETFDCVTLFFSDVVSFTTLASRCTPLQVVNLLNDLYTVFDAIIDEHDVYKVETIGDGYLCVSGLPHRNGNEHAKEIAEMSFSLLRAIRVFRIPHLPDEKINIRVGLHTGPVVTGVVGMTMPRYCLFGDTVNTASRMESNGKPGRVHISSDTKNFLTEKIGGYKTELRGEVIVKGKGALETHWLLTPEEQESGLTE</sequence>
<reference evidence="21" key="1">
    <citation type="journal article" date="2015" name="Nat. Genet.">
        <title>The genome and transcriptome of the zoonotic hookworm Ancylostoma ceylanicum identify infection-specific gene families.</title>
        <authorList>
            <person name="Schwarz E.M."/>
            <person name="Hu Y."/>
            <person name="Antoshechkin I."/>
            <person name="Miller M.M."/>
            <person name="Sternberg P.W."/>
            <person name="Aroian R.V."/>
        </authorList>
    </citation>
    <scope>NUCLEOTIDE SEQUENCE</scope>
    <source>
        <strain evidence="21">HY135</strain>
    </source>
</reference>
<keyword evidence="4 16" id="KW-0812">Transmembrane</keyword>
<dbReference type="Gene3D" id="6.10.250.780">
    <property type="match status" value="1"/>
</dbReference>
<comment type="catalytic activity">
    <reaction evidence="1 15">
        <text>GTP = 3',5'-cyclic GMP + diphosphate</text>
        <dbReference type="Rhea" id="RHEA:13665"/>
        <dbReference type="ChEBI" id="CHEBI:33019"/>
        <dbReference type="ChEBI" id="CHEBI:37565"/>
        <dbReference type="ChEBI" id="CHEBI:57746"/>
        <dbReference type="EC" id="4.6.1.2"/>
    </reaction>
</comment>
<dbReference type="InterPro" id="IPR029787">
    <property type="entry name" value="Nucleotide_cyclase"/>
</dbReference>
<protein>
    <recommendedName>
        <fullName evidence="3 15">Guanylate cyclase</fullName>
        <ecNumber evidence="3 15">4.6.1.2</ecNumber>
    </recommendedName>
</protein>
<dbReference type="PRINTS" id="PR00255">
    <property type="entry name" value="NATPEPTIDER"/>
</dbReference>
<dbReference type="Proteomes" id="UP000024635">
    <property type="component" value="Unassembled WGS sequence"/>
</dbReference>
<evidence type="ECO:0000256" key="7">
    <source>
        <dbReference type="ARBA" id="ARBA00022989"/>
    </source>
</evidence>
<dbReference type="GO" id="GO:0005886">
    <property type="term" value="C:plasma membrane"/>
    <property type="evidence" value="ECO:0007669"/>
    <property type="project" value="TreeGrafter"/>
</dbReference>
<name>A0A016TFW5_9BILA</name>
<keyword evidence="11" id="KW-0325">Glycoprotein</keyword>
<evidence type="ECO:0000256" key="8">
    <source>
        <dbReference type="ARBA" id="ARBA00023134"/>
    </source>
</evidence>
<dbReference type="GO" id="GO:0005525">
    <property type="term" value="F:GTP binding"/>
    <property type="evidence" value="ECO:0007669"/>
    <property type="project" value="UniProtKB-KW"/>
</dbReference>
<dbReference type="GO" id="GO:0007635">
    <property type="term" value="P:chemosensory behavior"/>
    <property type="evidence" value="ECO:0007669"/>
    <property type="project" value="UniProtKB-ARBA"/>
</dbReference>
<dbReference type="Gene3D" id="1.10.510.10">
    <property type="entry name" value="Transferase(Phosphotransferase) domain 1"/>
    <property type="match status" value="1"/>
</dbReference>
<feature type="signal peptide" evidence="17">
    <location>
        <begin position="1"/>
        <end position="18"/>
    </location>
</feature>
<keyword evidence="8" id="KW-0342">GTP-binding</keyword>
<dbReference type="FunFam" id="3.30.70.1230:FF:000023">
    <property type="entry name" value="Guanylate cyclase"/>
    <property type="match status" value="1"/>
</dbReference>
<accession>A0A016TFW5</accession>
<keyword evidence="6" id="KW-0547">Nucleotide-binding</keyword>
<keyword evidence="21" id="KW-1185">Reference proteome</keyword>
<dbReference type="InterPro" id="IPR050401">
    <property type="entry name" value="Cyclic_nucleotide_synthase"/>
</dbReference>
<dbReference type="Pfam" id="PF00211">
    <property type="entry name" value="Guanylate_cyc"/>
    <property type="match status" value="1"/>
</dbReference>
<evidence type="ECO:0000256" key="1">
    <source>
        <dbReference type="ARBA" id="ARBA00001436"/>
    </source>
</evidence>
<evidence type="ECO:0000256" key="14">
    <source>
        <dbReference type="RuleBase" id="RU000405"/>
    </source>
</evidence>
<evidence type="ECO:0000256" key="17">
    <source>
        <dbReference type="SAM" id="SignalP"/>
    </source>
</evidence>
<evidence type="ECO:0000313" key="20">
    <source>
        <dbReference type="EMBL" id="EYC01581.1"/>
    </source>
</evidence>
<dbReference type="GO" id="GO:0004383">
    <property type="term" value="F:guanylate cyclase activity"/>
    <property type="evidence" value="ECO:0007669"/>
    <property type="project" value="UniProtKB-EC"/>
</dbReference>
<keyword evidence="10" id="KW-0675">Receptor</keyword>
<keyword evidence="12 14" id="KW-0456">Lyase</keyword>
<dbReference type="InterPro" id="IPR001828">
    <property type="entry name" value="ANF_lig-bd_rcpt"/>
</dbReference>
<evidence type="ECO:0000313" key="21">
    <source>
        <dbReference type="Proteomes" id="UP000024635"/>
    </source>
</evidence>
<dbReference type="InterPro" id="IPR001245">
    <property type="entry name" value="Ser-Thr/Tyr_kinase_cat_dom"/>
</dbReference>
<dbReference type="GO" id="GO:0007168">
    <property type="term" value="P:receptor guanylyl cyclase signaling pathway"/>
    <property type="evidence" value="ECO:0007669"/>
    <property type="project" value="TreeGrafter"/>
</dbReference>
<dbReference type="CDD" id="cd06352">
    <property type="entry name" value="PBP1_NPR_GC-like"/>
    <property type="match status" value="1"/>
</dbReference>
<dbReference type="InterPro" id="IPR028082">
    <property type="entry name" value="Peripla_BP_I"/>
</dbReference>
<evidence type="ECO:0000256" key="12">
    <source>
        <dbReference type="ARBA" id="ARBA00023239"/>
    </source>
</evidence>
<feature type="domain" description="Protein kinase" evidence="18">
    <location>
        <begin position="500"/>
        <end position="797"/>
    </location>
</feature>
<dbReference type="CDD" id="cd07302">
    <property type="entry name" value="CHD"/>
    <property type="match status" value="1"/>
</dbReference>
<dbReference type="OrthoDB" id="60033at2759"/>
<feature type="chain" id="PRO_5001490957" description="Guanylate cyclase" evidence="17">
    <location>
        <begin position="19"/>
        <end position="1080"/>
    </location>
</feature>
<dbReference type="EMBL" id="JARK01001442">
    <property type="protein sequence ID" value="EYC01581.1"/>
    <property type="molecule type" value="Genomic_DNA"/>
</dbReference>
<keyword evidence="13 15" id="KW-0141">cGMP biosynthesis</keyword>
<dbReference type="GO" id="GO:0004016">
    <property type="term" value="F:adenylate cyclase activity"/>
    <property type="evidence" value="ECO:0007669"/>
    <property type="project" value="TreeGrafter"/>
</dbReference>
<keyword evidence="7 16" id="KW-1133">Transmembrane helix</keyword>
<dbReference type="EC" id="4.6.1.2" evidence="3 15"/>
<evidence type="ECO:0000256" key="16">
    <source>
        <dbReference type="SAM" id="Phobius"/>
    </source>
</evidence>
<feature type="transmembrane region" description="Helical" evidence="16">
    <location>
        <begin position="456"/>
        <end position="482"/>
    </location>
</feature>
<dbReference type="Gene3D" id="3.40.50.2300">
    <property type="match status" value="2"/>
</dbReference>
<dbReference type="GO" id="GO:0006935">
    <property type="term" value="P:chemotaxis"/>
    <property type="evidence" value="ECO:0007669"/>
    <property type="project" value="UniProtKB-ARBA"/>
</dbReference>
<dbReference type="SMART" id="SM00044">
    <property type="entry name" value="CYCc"/>
    <property type="match status" value="1"/>
</dbReference>
<dbReference type="STRING" id="53326.A0A016TFW5"/>